<evidence type="ECO:0000256" key="4">
    <source>
        <dbReference type="ARBA" id="ARBA00023015"/>
    </source>
</evidence>
<keyword evidence="14" id="KW-1185">Reference proteome</keyword>
<dbReference type="InterPro" id="IPR045125">
    <property type="entry name" value="Sub1/Tcp4-like"/>
</dbReference>
<evidence type="ECO:0000256" key="1">
    <source>
        <dbReference type="ARBA" id="ARBA00004123"/>
    </source>
</evidence>
<dbReference type="FunFam" id="2.30.31.10:FF:000001">
    <property type="entry name" value="Activated RNA polymerase II transcriptional coactivator p15"/>
    <property type="match status" value="1"/>
</dbReference>
<dbReference type="GO" id="GO:0003677">
    <property type="term" value="F:DNA binding"/>
    <property type="evidence" value="ECO:0007669"/>
    <property type="project" value="UniProtKB-KW"/>
</dbReference>
<dbReference type="SUPFAM" id="SSF54447">
    <property type="entry name" value="ssDNA-binding transcriptional regulator domain"/>
    <property type="match status" value="1"/>
</dbReference>
<dbReference type="Ensembl" id="ENSEBUT00000014445.1">
    <property type="protein sequence ID" value="ENSEBUP00000013868.1"/>
    <property type="gene ID" value="ENSEBUG00000008746.1"/>
</dbReference>
<name>A0A8C4QEN1_EPTBU</name>
<sequence>MSKRQFFIFNGKQYKNDVISSHKKTCSREISELRARRARIEFFFRMSKSREFIDNSSESDSDSDSDEPVKPVKPVKPTKSLKSHEDRKRSAPSADPPAKKGRTDAGTSKVVNSSDGDDNLFQLGRMRYVSVREFKGKVLVDLREHYTDQGGDMKPGRKGIALQVDQWSRLKELIPEIDTAIAKL</sequence>
<dbReference type="OMA" id="DQWKELR"/>
<keyword evidence="8" id="KW-0539">Nucleus</keyword>
<accession>A0A8C4QEN1</accession>
<reference evidence="13" key="1">
    <citation type="submission" date="2025-08" db="UniProtKB">
        <authorList>
            <consortium name="Ensembl"/>
        </authorList>
    </citation>
    <scope>IDENTIFICATION</scope>
</reference>
<feature type="domain" description="Transcriptional coactivator p15 (PC4) C-terminal" evidence="12">
    <location>
        <begin position="121"/>
        <end position="172"/>
    </location>
</feature>
<feature type="compositionally biased region" description="Acidic residues" evidence="11">
    <location>
        <begin position="57"/>
        <end position="66"/>
    </location>
</feature>
<evidence type="ECO:0000313" key="13">
    <source>
        <dbReference type="Ensembl" id="ENSEBUP00000013868.1"/>
    </source>
</evidence>
<dbReference type="AlphaFoldDB" id="A0A8C4QEN1"/>
<evidence type="ECO:0000256" key="9">
    <source>
        <dbReference type="ARBA" id="ARBA00024848"/>
    </source>
</evidence>
<protein>
    <recommendedName>
        <fullName evidence="3">Activated RNA polymerase II transcriptional coactivator p15</fullName>
    </recommendedName>
    <alternativeName>
        <fullName evidence="10">SUB1 homolog</fullName>
    </alternativeName>
</protein>
<evidence type="ECO:0000256" key="6">
    <source>
        <dbReference type="ARBA" id="ARBA00023159"/>
    </source>
</evidence>
<dbReference type="GeneTree" id="ENSGT00390000008802"/>
<comment type="subcellular location">
    <subcellularLocation>
        <location evidence="1">Nucleus</location>
    </subcellularLocation>
</comment>
<dbReference type="Pfam" id="PF02229">
    <property type="entry name" value="PC4"/>
    <property type="match status" value="1"/>
</dbReference>
<feature type="region of interest" description="Disordered" evidence="11">
    <location>
        <begin position="53"/>
        <end position="116"/>
    </location>
</feature>
<dbReference type="InterPro" id="IPR009044">
    <property type="entry name" value="ssDNA-bd_transcriptional_reg"/>
</dbReference>
<reference evidence="13" key="2">
    <citation type="submission" date="2025-09" db="UniProtKB">
        <authorList>
            <consortium name="Ensembl"/>
        </authorList>
    </citation>
    <scope>IDENTIFICATION</scope>
</reference>
<evidence type="ECO:0000256" key="7">
    <source>
        <dbReference type="ARBA" id="ARBA00023163"/>
    </source>
</evidence>
<feature type="compositionally biased region" description="Polar residues" evidence="11">
    <location>
        <begin position="105"/>
        <end position="114"/>
    </location>
</feature>
<dbReference type="InterPro" id="IPR003173">
    <property type="entry name" value="PC4_C"/>
</dbReference>
<keyword evidence="7" id="KW-0804">Transcription</keyword>
<dbReference type="GO" id="GO:0003713">
    <property type="term" value="F:transcription coactivator activity"/>
    <property type="evidence" value="ECO:0007669"/>
    <property type="project" value="InterPro"/>
</dbReference>
<keyword evidence="5" id="KW-0238">DNA-binding</keyword>
<evidence type="ECO:0000256" key="2">
    <source>
        <dbReference type="ARBA" id="ARBA00009001"/>
    </source>
</evidence>
<comment type="similarity">
    <text evidence="2">Belongs to the transcriptional coactivator PC4 family.</text>
</comment>
<dbReference type="GO" id="GO:0005634">
    <property type="term" value="C:nucleus"/>
    <property type="evidence" value="ECO:0007669"/>
    <property type="project" value="UniProtKB-SubCell"/>
</dbReference>
<proteinExistence type="inferred from homology"/>
<dbReference type="GO" id="GO:0060261">
    <property type="term" value="P:positive regulation of transcription initiation by RNA polymerase II"/>
    <property type="evidence" value="ECO:0007669"/>
    <property type="project" value="InterPro"/>
</dbReference>
<evidence type="ECO:0000256" key="11">
    <source>
        <dbReference type="SAM" id="MobiDB-lite"/>
    </source>
</evidence>
<evidence type="ECO:0000313" key="14">
    <source>
        <dbReference type="Proteomes" id="UP000694388"/>
    </source>
</evidence>
<evidence type="ECO:0000259" key="12">
    <source>
        <dbReference type="Pfam" id="PF02229"/>
    </source>
</evidence>
<dbReference type="PANTHER" id="PTHR13215">
    <property type="entry name" value="RNA POLYMERASE II TRANSCRIPTIONAL COACTIVATOR"/>
    <property type="match status" value="1"/>
</dbReference>
<keyword evidence="6" id="KW-0010">Activator</keyword>
<evidence type="ECO:0000256" key="3">
    <source>
        <dbReference type="ARBA" id="ARBA00013386"/>
    </source>
</evidence>
<evidence type="ECO:0000256" key="8">
    <source>
        <dbReference type="ARBA" id="ARBA00023242"/>
    </source>
</evidence>
<evidence type="ECO:0000256" key="10">
    <source>
        <dbReference type="ARBA" id="ARBA00031984"/>
    </source>
</evidence>
<keyword evidence="4" id="KW-0805">Transcription regulation</keyword>
<organism evidence="13 14">
    <name type="scientific">Eptatretus burgeri</name>
    <name type="common">Inshore hagfish</name>
    <dbReference type="NCBI Taxonomy" id="7764"/>
    <lineage>
        <taxon>Eukaryota</taxon>
        <taxon>Metazoa</taxon>
        <taxon>Chordata</taxon>
        <taxon>Craniata</taxon>
        <taxon>Vertebrata</taxon>
        <taxon>Cyclostomata</taxon>
        <taxon>Myxini</taxon>
        <taxon>Myxiniformes</taxon>
        <taxon>Myxinidae</taxon>
        <taxon>Eptatretinae</taxon>
        <taxon>Eptatretus</taxon>
    </lineage>
</organism>
<comment type="function">
    <text evidence="9">General coactivator that functions cooperatively with TAFs and mediates functional interactions between upstream activators and the general transcriptional machinery. May be involved in stabilizing the multiprotein transcription complex. Binds single-stranded DNA. Also binds, in vitro, non-specifically to double-stranded DNA (ds DNA).</text>
</comment>
<dbReference type="Gene3D" id="2.30.31.10">
    <property type="entry name" value="Transcriptional Coactivator Pc4, Chain A"/>
    <property type="match status" value="1"/>
</dbReference>
<dbReference type="Proteomes" id="UP000694388">
    <property type="component" value="Unplaced"/>
</dbReference>
<evidence type="ECO:0000256" key="5">
    <source>
        <dbReference type="ARBA" id="ARBA00023125"/>
    </source>
</evidence>